<dbReference type="InterPro" id="IPR000531">
    <property type="entry name" value="Beta-barrel_TonB"/>
</dbReference>
<proteinExistence type="inferred from homology"/>
<evidence type="ECO:0000256" key="7">
    <source>
        <dbReference type="ARBA" id="ARBA00023077"/>
    </source>
</evidence>
<dbReference type="RefSeq" id="WP_040265896.1">
    <property type="nucleotide sequence ID" value="NZ_CAXKXZ010000007.1"/>
</dbReference>
<keyword evidence="3 10" id="KW-0813">Transport</keyword>
<evidence type="ECO:0000256" key="5">
    <source>
        <dbReference type="ARBA" id="ARBA00022692"/>
    </source>
</evidence>
<keyword evidence="16" id="KW-0675">Receptor</keyword>
<dbReference type="InterPro" id="IPR010949">
    <property type="entry name" value="TonB_Hb/transfer/lactofer_rcpt"/>
</dbReference>
<evidence type="ECO:0000256" key="11">
    <source>
        <dbReference type="RuleBase" id="RU003357"/>
    </source>
</evidence>
<feature type="compositionally biased region" description="Low complexity" evidence="12">
    <location>
        <begin position="31"/>
        <end position="42"/>
    </location>
</feature>
<keyword evidence="7 11" id="KW-0798">TonB box</keyword>
<dbReference type="Gene3D" id="2.40.170.20">
    <property type="entry name" value="TonB-dependent receptor, beta-barrel domain"/>
    <property type="match status" value="1"/>
</dbReference>
<dbReference type="NCBIfam" id="TIGR01785">
    <property type="entry name" value="TonB-hemin"/>
    <property type="match status" value="1"/>
</dbReference>
<evidence type="ECO:0000256" key="4">
    <source>
        <dbReference type="ARBA" id="ARBA00022452"/>
    </source>
</evidence>
<keyword evidence="9 10" id="KW-0998">Cell outer membrane</keyword>
<keyword evidence="4 10" id="KW-1134">Transmembrane beta strand</keyword>
<dbReference type="GO" id="GO:0015344">
    <property type="term" value="F:siderophore uptake transmembrane transporter activity"/>
    <property type="evidence" value="ECO:0007669"/>
    <property type="project" value="TreeGrafter"/>
</dbReference>
<comment type="similarity">
    <text evidence="2 10 11">Belongs to the TonB-dependent receptor family.</text>
</comment>
<evidence type="ECO:0000256" key="2">
    <source>
        <dbReference type="ARBA" id="ARBA00009810"/>
    </source>
</evidence>
<dbReference type="GO" id="GO:0009279">
    <property type="term" value="C:cell outer membrane"/>
    <property type="evidence" value="ECO:0007669"/>
    <property type="project" value="UniProtKB-SubCell"/>
</dbReference>
<dbReference type="PROSITE" id="PS52016">
    <property type="entry name" value="TONB_DEPENDENT_REC_3"/>
    <property type="match status" value="1"/>
</dbReference>
<evidence type="ECO:0000256" key="12">
    <source>
        <dbReference type="SAM" id="MobiDB-lite"/>
    </source>
</evidence>
<evidence type="ECO:0000256" key="9">
    <source>
        <dbReference type="ARBA" id="ARBA00023237"/>
    </source>
</evidence>
<evidence type="ECO:0000259" key="14">
    <source>
        <dbReference type="Pfam" id="PF00593"/>
    </source>
</evidence>
<evidence type="ECO:0000256" key="13">
    <source>
        <dbReference type="SAM" id="SignalP"/>
    </source>
</evidence>
<dbReference type="STRING" id="138074.SYMBAF_50324"/>
<organism evidence="16 17">
    <name type="scientific">Serratia symbiotica</name>
    <dbReference type="NCBI Taxonomy" id="138074"/>
    <lineage>
        <taxon>Bacteria</taxon>
        <taxon>Pseudomonadati</taxon>
        <taxon>Pseudomonadota</taxon>
        <taxon>Gammaproteobacteria</taxon>
        <taxon>Enterobacterales</taxon>
        <taxon>Yersiniaceae</taxon>
        <taxon>Serratia</taxon>
    </lineage>
</organism>
<feature type="signal peptide" evidence="13">
    <location>
        <begin position="1"/>
        <end position="28"/>
    </location>
</feature>
<gene>
    <name evidence="16" type="ORF">SYMBAF_06375</name>
</gene>
<feature type="region of interest" description="Disordered" evidence="12">
    <location>
        <begin position="31"/>
        <end position="50"/>
    </location>
</feature>
<evidence type="ECO:0000259" key="15">
    <source>
        <dbReference type="Pfam" id="PF07715"/>
    </source>
</evidence>
<evidence type="ECO:0000256" key="6">
    <source>
        <dbReference type="ARBA" id="ARBA00022729"/>
    </source>
</evidence>
<dbReference type="Pfam" id="PF07715">
    <property type="entry name" value="Plug"/>
    <property type="match status" value="1"/>
</dbReference>
<dbReference type="InterPro" id="IPR037066">
    <property type="entry name" value="Plug_dom_sf"/>
</dbReference>
<evidence type="ECO:0000256" key="8">
    <source>
        <dbReference type="ARBA" id="ARBA00023136"/>
    </source>
</evidence>
<dbReference type="InterPro" id="IPR036942">
    <property type="entry name" value="Beta-barrel_TonB_sf"/>
</dbReference>
<evidence type="ECO:0000256" key="1">
    <source>
        <dbReference type="ARBA" id="ARBA00004571"/>
    </source>
</evidence>
<dbReference type="PANTHER" id="PTHR30069">
    <property type="entry name" value="TONB-DEPENDENT OUTER MEMBRANE RECEPTOR"/>
    <property type="match status" value="1"/>
</dbReference>
<dbReference type="PANTHER" id="PTHR30069:SF41">
    <property type="entry name" value="HEME_HEMOPEXIN UTILIZATION PROTEIN C"/>
    <property type="match status" value="1"/>
</dbReference>
<accession>A0A068ZBC7</accession>
<dbReference type="Pfam" id="PF00593">
    <property type="entry name" value="TonB_dep_Rec_b-barrel"/>
    <property type="match status" value="1"/>
</dbReference>
<dbReference type="AlphaFoldDB" id="A0A068ZBC7"/>
<evidence type="ECO:0000256" key="3">
    <source>
        <dbReference type="ARBA" id="ARBA00022448"/>
    </source>
</evidence>
<dbReference type="SUPFAM" id="SSF56935">
    <property type="entry name" value="Porins"/>
    <property type="match status" value="1"/>
</dbReference>
<reference evidence="16 17" key="1">
    <citation type="journal article" date="2014" name="Genome Announc.">
        <title>Whole-Genome Sequence of Serratia symbiotica Strain CWBI-2.3T, a Free-Living Symbiont of the Black Bean Aphid Aphis fabae.</title>
        <authorList>
            <person name="Foray V."/>
            <person name="Grigorescu A.S."/>
            <person name="Sabri A."/>
            <person name="Haubruge E."/>
            <person name="Lognay G."/>
            <person name="Francis F."/>
            <person name="Fauconnier M.L."/>
            <person name="Hance T."/>
            <person name="Thonart P."/>
        </authorList>
    </citation>
    <scope>NUCLEOTIDE SEQUENCE [LARGE SCALE GENOMIC DNA]</scope>
    <source>
        <strain evidence="16">CWBI-2.3</strain>
    </source>
</reference>
<dbReference type="CDD" id="cd01347">
    <property type="entry name" value="ligand_gated_channel"/>
    <property type="match status" value="1"/>
</dbReference>
<name>A0A068ZBC7_9GAMM</name>
<feature type="chain" id="PRO_5044226515" evidence="13">
    <location>
        <begin position="29"/>
        <end position="693"/>
    </location>
</feature>
<sequence>MPLTISTRLRFSALSLAIACTLPTVTFAQNTNTTSSSAPASAKRNPATDDTITVNATGNPRRSFDVPMMVTVIESNTPESQSASTAADMLRRVPGISITGTGRSNGQGFMMRGYDRRGVLTLVDGIRQGTDTGHIDGIFLDPRLVKRVEVVRGPSALLYGNGALGGVVSYETVDAADLLLPSHDTGYRVYATAGSGDHSLGMGASTYGKTDHLDGLLSFGISDVGNLHQGNGSDAPNDETISHLLAKGTWKIDDNQSLIGNLRYYNNRAQQPNNPQQSFSGHDNLMTDRSTILHDMALSYRLNPVGQDWLDADAKIYYSQVEINAHTLGNGDQSRQQTTHGASLKNHTHLFADTFASHLFTYGTEAYKQAQTPDGAAEGFPQAKIHFASGWLQDEVTLRDLPITLLAGTRYDNYKGSSQSYPDVDADKWSSRGAISITPTDWLMLFASYSQAFRAPTMGEMYNDSKHFSKSRGPTTLTNYWVPNPRLKPETNETQEYGFGLRFDDLLLADDSLQFKASYFDTKAKDYITTNVTMKLGFGPQGPYCISCTTSSINIDHAKIWGWDAVLSYHTPLFDWDLTYNRTRGKDQASSGWLSNINPDTITSRLDVPLGATGLSIGQVATFAQRMTSVTTATTEQAGYGVNNFYLSYKGRGHAKNFTSTLMLSNAFDKEYYSPQGIPQEGRNAKLLVSYQW</sequence>
<evidence type="ECO:0000313" key="17">
    <source>
        <dbReference type="Proteomes" id="UP000042738"/>
    </source>
</evidence>
<dbReference type="InterPro" id="IPR039426">
    <property type="entry name" value="TonB-dep_rcpt-like"/>
</dbReference>
<dbReference type="Proteomes" id="UP000042738">
    <property type="component" value="Chromosome"/>
</dbReference>
<dbReference type="InterPro" id="IPR012910">
    <property type="entry name" value="Plug_dom"/>
</dbReference>
<evidence type="ECO:0000313" key="16">
    <source>
        <dbReference type="EMBL" id="QLH62637.1"/>
    </source>
</evidence>
<feature type="domain" description="TonB-dependent receptor plug" evidence="15">
    <location>
        <begin position="64"/>
        <end position="167"/>
    </location>
</feature>
<comment type="subcellular location">
    <subcellularLocation>
        <location evidence="1 10">Cell outer membrane</location>
        <topology evidence="1 10">Multi-pass membrane protein</topology>
    </subcellularLocation>
</comment>
<evidence type="ECO:0000256" key="10">
    <source>
        <dbReference type="PROSITE-ProRule" id="PRU01360"/>
    </source>
</evidence>
<keyword evidence="6 13" id="KW-0732">Signal</keyword>
<dbReference type="Gene3D" id="2.170.130.10">
    <property type="entry name" value="TonB-dependent receptor, plug domain"/>
    <property type="match status" value="1"/>
</dbReference>
<dbReference type="EMBL" id="CP050855">
    <property type="protein sequence ID" value="QLH62637.1"/>
    <property type="molecule type" value="Genomic_DNA"/>
</dbReference>
<dbReference type="GeneID" id="93736141"/>
<protein>
    <submittedName>
        <fullName evidence="16">TonB-dependent hemoglobin/transferrin/lactoferrin family receptor</fullName>
    </submittedName>
</protein>
<keyword evidence="5 10" id="KW-0812">Transmembrane</keyword>
<keyword evidence="8 10" id="KW-0472">Membrane</keyword>
<feature type="domain" description="TonB-dependent receptor-like beta-barrel" evidence="14">
    <location>
        <begin position="252"/>
        <end position="662"/>
    </location>
</feature>
<dbReference type="InterPro" id="IPR011276">
    <property type="entry name" value="TonB_haem/Hb_rcpt"/>
</dbReference>
<dbReference type="GO" id="GO:0044718">
    <property type="term" value="P:siderophore transmembrane transport"/>
    <property type="evidence" value="ECO:0007669"/>
    <property type="project" value="TreeGrafter"/>
</dbReference>
<dbReference type="NCBIfam" id="TIGR01786">
    <property type="entry name" value="TonB-hemlactrns"/>
    <property type="match status" value="1"/>
</dbReference>
<dbReference type="GO" id="GO:0015232">
    <property type="term" value="F:heme transmembrane transporter activity"/>
    <property type="evidence" value="ECO:0007669"/>
    <property type="project" value="InterPro"/>
</dbReference>